<organism evidence="2 3">
    <name type="scientific">Zosterops borbonicus</name>
    <dbReference type="NCBI Taxonomy" id="364589"/>
    <lineage>
        <taxon>Eukaryota</taxon>
        <taxon>Metazoa</taxon>
        <taxon>Chordata</taxon>
        <taxon>Craniata</taxon>
        <taxon>Vertebrata</taxon>
        <taxon>Euteleostomi</taxon>
        <taxon>Archelosauria</taxon>
        <taxon>Archosauria</taxon>
        <taxon>Dinosauria</taxon>
        <taxon>Saurischia</taxon>
        <taxon>Theropoda</taxon>
        <taxon>Coelurosauria</taxon>
        <taxon>Aves</taxon>
        <taxon>Neognathae</taxon>
        <taxon>Neoaves</taxon>
        <taxon>Telluraves</taxon>
        <taxon>Australaves</taxon>
        <taxon>Passeriformes</taxon>
        <taxon>Sylvioidea</taxon>
        <taxon>Zosteropidae</taxon>
        <taxon>Zosterops</taxon>
    </lineage>
</organism>
<protein>
    <submittedName>
        <fullName evidence="2">Uncharacterized protein</fullName>
    </submittedName>
</protein>
<sequence>MIHELKSQGGVSKAHSTSNSPIWPANKSDGEWRLTVAYRGLNEVTPLLSTAMLDMVEVQYELESKAVKWYTTIDFAMHFSPFLWQ</sequence>
<evidence type="ECO:0000256" key="1">
    <source>
        <dbReference type="SAM" id="MobiDB-lite"/>
    </source>
</evidence>
<dbReference type="InterPro" id="IPR043502">
    <property type="entry name" value="DNA/RNA_pol_sf"/>
</dbReference>
<dbReference type="InterPro" id="IPR051320">
    <property type="entry name" value="Viral_Replic_Matur_Polypro"/>
</dbReference>
<dbReference type="Proteomes" id="UP000796761">
    <property type="component" value="Unassembled WGS sequence"/>
</dbReference>
<name>A0A8K1D9P0_9PASS</name>
<comment type="caution">
    <text evidence="2">The sequence shown here is derived from an EMBL/GenBank/DDBJ whole genome shotgun (WGS) entry which is preliminary data.</text>
</comment>
<evidence type="ECO:0000313" key="3">
    <source>
        <dbReference type="Proteomes" id="UP000796761"/>
    </source>
</evidence>
<dbReference type="EMBL" id="SWJQ01002081">
    <property type="protein sequence ID" value="TRZ06928.1"/>
    <property type="molecule type" value="Genomic_DNA"/>
</dbReference>
<feature type="region of interest" description="Disordered" evidence="1">
    <location>
        <begin position="1"/>
        <end position="27"/>
    </location>
</feature>
<dbReference type="AlphaFoldDB" id="A0A8K1D9P0"/>
<accession>A0A8K1D9P0</accession>
<dbReference type="PANTHER" id="PTHR33064:SF29">
    <property type="entry name" value="PEPTIDASE A2 DOMAIN-CONTAINING PROTEIN-RELATED"/>
    <property type="match status" value="1"/>
</dbReference>
<reference evidence="2" key="1">
    <citation type="submission" date="2019-04" db="EMBL/GenBank/DDBJ databases">
        <title>Genome assembly of Zosterops borbonicus 15179.</title>
        <authorList>
            <person name="Leroy T."/>
            <person name="Anselmetti Y."/>
            <person name="Tilak M.-K."/>
            <person name="Nabholz B."/>
        </authorList>
    </citation>
    <scope>NUCLEOTIDE SEQUENCE</scope>
    <source>
        <strain evidence="2">HGM_15179</strain>
        <tissue evidence="2">Muscle</tissue>
    </source>
</reference>
<dbReference type="Gene3D" id="3.10.10.10">
    <property type="entry name" value="HIV Type 1 Reverse Transcriptase, subunit A, domain 1"/>
    <property type="match status" value="1"/>
</dbReference>
<keyword evidence="3" id="KW-1185">Reference proteome</keyword>
<dbReference type="SUPFAM" id="SSF56672">
    <property type="entry name" value="DNA/RNA polymerases"/>
    <property type="match status" value="1"/>
</dbReference>
<gene>
    <name evidence="2" type="ORF">HGM15179_020181</name>
</gene>
<dbReference type="PANTHER" id="PTHR33064">
    <property type="entry name" value="POL PROTEIN"/>
    <property type="match status" value="1"/>
</dbReference>
<dbReference type="OrthoDB" id="9045514at2759"/>
<proteinExistence type="predicted"/>
<evidence type="ECO:0000313" key="2">
    <source>
        <dbReference type="EMBL" id="TRZ06928.1"/>
    </source>
</evidence>